<keyword evidence="2" id="KW-0677">Repeat</keyword>
<dbReference type="InterPro" id="IPR051171">
    <property type="entry name" value="CaCA"/>
</dbReference>
<accession>A0A7M2WXF3</accession>
<feature type="domain" description="Calx-beta" evidence="5">
    <location>
        <begin position="666"/>
        <end position="766"/>
    </location>
</feature>
<evidence type="ECO:0000256" key="2">
    <source>
        <dbReference type="ARBA" id="ARBA00022737"/>
    </source>
</evidence>
<gene>
    <name evidence="6" type="ORF">IPV69_01275</name>
</gene>
<organism evidence="6 7">
    <name type="scientific">Humisphaera borealis</name>
    <dbReference type="NCBI Taxonomy" id="2807512"/>
    <lineage>
        <taxon>Bacteria</taxon>
        <taxon>Pseudomonadati</taxon>
        <taxon>Planctomycetota</taxon>
        <taxon>Phycisphaerae</taxon>
        <taxon>Tepidisphaerales</taxon>
        <taxon>Tepidisphaeraceae</taxon>
        <taxon>Humisphaera</taxon>
    </lineage>
</organism>
<name>A0A7M2WXF3_9BACT</name>
<proteinExistence type="predicted"/>
<dbReference type="GO" id="GO:0007154">
    <property type="term" value="P:cell communication"/>
    <property type="evidence" value="ECO:0007669"/>
    <property type="project" value="InterPro"/>
</dbReference>
<dbReference type="Pfam" id="PF03160">
    <property type="entry name" value="Calx-beta"/>
    <property type="match status" value="2"/>
</dbReference>
<dbReference type="RefSeq" id="WP_206293103.1">
    <property type="nucleotide sequence ID" value="NZ_CP063458.1"/>
</dbReference>
<keyword evidence="1" id="KW-0732">Signal</keyword>
<evidence type="ECO:0000256" key="4">
    <source>
        <dbReference type="ARBA" id="ARBA00023065"/>
    </source>
</evidence>
<dbReference type="GO" id="GO:0098703">
    <property type="term" value="P:calcium ion import across plasma membrane"/>
    <property type="evidence" value="ECO:0007669"/>
    <property type="project" value="TreeGrafter"/>
</dbReference>
<evidence type="ECO:0000256" key="3">
    <source>
        <dbReference type="ARBA" id="ARBA00022837"/>
    </source>
</evidence>
<keyword evidence="4" id="KW-0813">Transport</keyword>
<keyword evidence="7" id="KW-1185">Reference proteome</keyword>
<protein>
    <recommendedName>
        <fullName evidence="5">Calx-beta domain-containing protein</fullName>
    </recommendedName>
</protein>
<evidence type="ECO:0000313" key="7">
    <source>
        <dbReference type="Proteomes" id="UP000593765"/>
    </source>
</evidence>
<keyword evidence="3" id="KW-0106">Calcium</keyword>
<keyword evidence="4" id="KW-0406">Ion transport</keyword>
<dbReference type="AlphaFoldDB" id="A0A7M2WXF3"/>
<dbReference type="GO" id="GO:0005432">
    <property type="term" value="F:calcium:sodium antiporter activity"/>
    <property type="evidence" value="ECO:0007669"/>
    <property type="project" value="TreeGrafter"/>
</dbReference>
<dbReference type="KEGG" id="hbs:IPV69_01275"/>
<evidence type="ECO:0000259" key="5">
    <source>
        <dbReference type="SMART" id="SM00237"/>
    </source>
</evidence>
<sequence length="786" mass="80966">MSLVKNINDSVGDSIPGEIVAVGGLKVFGATNVSSGRELWRTDGTGLGTQLLVDLNPNPQEWVSDPLMLPNGKAVFLASGTGGNRPYVTDGTALGTVQLAPIVGVQGNYVVAGNLAYFGTANQLWRTDGTVAGTFPVAATSFFVVSPGASFAVSGTSAYFVGTDNEVWFTDGTVDGTHQFIDIQPGVPSYARMFLPQSDGSVLFWAEDGIHGKELWRSDGTDIGTSLVRDITPGSGSVGGYFMFQLGGGRAVFDIGPALWSTNGTEAGTTPIKASFVPQSLGFLGGKMYFSENGQLWMTDGTAAGTKLVPGTPTGVSQIQVAGNTVFFAGTDAAGGKELWGATNGVATRIKDIFVGEIGSQVRLESAIGNRMYFRATDGDGSPQLWQSDGTSAGTFPITVGGSPGIGQTAVPLFREANGTVYLRADDGTLGSELWSATPDAPSTFSIADASVNEGSNGTTSLVLTVSRTNSAGYAAVNWSTANGNVAGAIAQAGSDYTASTGTVFFAPGQLTRQLFMNVVGDTAVESNESFFVNLSSFYSATFADSQAVATIVNDDQAVTVAGLSVNDVSITEGAGATTKNLAFTVSLSKKVAKAVTFSYATQGNTAASGTDFVAKTGTATIAANALSVVVNVVIKGDAVYEPDETFYLKLSNAVNATILDNTGIGKIVNDELIPKLNIFDAPSIIEGNSGTRQLVYTVKLDKASSTAVTVNFATADGTAKVASNDYKALSGKLTFAAGETSKTIIVTTVGDTRKGVDETVFVKLSSAIGAQIVDGQAVGTIKNDD</sequence>
<dbReference type="EMBL" id="CP063458">
    <property type="protein sequence ID" value="QOV90034.1"/>
    <property type="molecule type" value="Genomic_DNA"/>
</dbReference>
<dbReference type="InterPro" id="IPR038081">
    <property type="entry name" value="CalX-like_sf"/>
</dbReference>
<feature type="domain" description="Calx-beta" evidence="5">
    <location>
        <begin position="548"/>
        <end position="652"/>
    </location>
</feature>
<dbReference type="PANTHER" id="PTHR11878">
    <property type="entry name" value="SODIUM/CALCIUM EXCHANGER"/>
    <property type="match status" value="1"/>
</dbReference>
<dbReference type="Proteomes" id="UP000593765">
    <property type="component" value="Chromosome"/>
</dbReference>
<feature type="domain" description="Calx-beta" evidence="5">
    <location>
        <begin position="432"/>
        <end position="536"/>
    </location>
</feature>
<dbReference type="Gene3D" id="2.60.40.2030">
    <property type="match status" value="3"/>
</dbReference>
<dbReference type="PANTHER" id="PTHR11878:SF65">
    <property type="entry name" value="NA_CA-EXCHANGE PROTEIN, ISOFORM G"/>
    <property type="match status" value="1"/>
</dbReference>
<evidence type="ECO:0000313" key="6">
    <source>
        <dbReference type="EMBL" id="QOV90034.1"/>
    </source>
</evidence>
<reference evidence="6 7" key="1">
    <citation type="submission" date="2020-10" db="EMBL/GenBank/DDBJ databases">
        <title>Wide distribution of Phycisphaera-like planctomycetes from WD2101 soil group in peatlands and genome analysis of the first cultivated representative.</title>
        <authorList>
            <person name="Dedysh S.N."/>
            <person name="Beletsky A.V."/>
            <person name="Ivanova A."/>
            <person name="Kulichevskaya I.S."/>
            <person name="Suzina N.E."/>
            <person name="Philippov D.A."/>
            <person name="Rakitin A.L."/>
            <person name="Mardanov A.V."/>
            <person name="Ravin N.V."/>
        </authorList>
    </citation>
    <scope>NUCLEOTIDE SEQUENCE [LARGE SCALE GENOMIC DNA]</scope>
    <source>
        <strain evidence="6 7">M1803</strain>
    </source>
</reference>
<dbReference type="GO" id="GO:0016020">
    <property type="term" value="C:membrane"/>
    <property type="evidence" value="ECO:0007669"/>
    <property type="project" value="InterPro"/>
</dbReference>
<dbReference type="InterPro" id="IPR003644">
    <property type="entry name" value="Calx_beta"/>
</dbReference>
<dbReference type="SMART" id="SM00237">
    <property type="entry name" value="Calx_beta"/>
    <property type="match status" value="3"/>
</dbReference>
<evidence type="ECO:0000256" key="1">
    <source>
        <dbReference type="ARBA" id="ARBA00022729"/>
    </source>
</evidence>
<dbReference type="SUPFAM" id="SSF141072">
    <property type="entry name" value="CalX-like"/>
    <property type="match status" value="3"/>
</dbReference>